<protein>
    <submittedName>
        <fullName evidence="1">17959_t:CDS:1</fullName>
    </submittedName>
</protein>
<keyword evidence="2" id="KW-1185">Reference proteome</keyword>
<evidence type="ECO:0000313" key="2">
    <source>
        <dbReference type="Proteomes" id="UP000789920"/>
    </source>
</evidence>
<dbReference type="Proteomes" id="UP000789920">
    <property type="component" value="Unassembled WGS sequence"/>
</dbReference>
<evidence type="ECO:0000313" key="1">
    <source>
        <dbReference type="EMBL" id="CAG8463531.1"/>
    </source>
</evidence>
<sequence length="78" mass="9115">MNLVNVEFSKETDDIEIDDNADELEQIEEIDKVDKKIEEIDNNYEGEIKETRNQKTKTMADKPLIDDIEEDSVNNEIL</sequence>
<reference evidence="1" key="1">
    <citation type="submission" date="2021-06" db="EMBL/GenBank/DDBJ databases">
        <authorList>
            <person name="Kallberg Y."/>
            <person name="Tangrot J."/>
            <person name="Rosling A."/>
        </authorList>
    </citation>
    <scope>NUCLEOTIDE SEQUENCE</scope>
    <source>
        <strain evidence="1">MA461A</strain>
    </source>
</reference>
<name>A0ACA9KBA6_9GLOM</name>
<gene>
    <name evidence="1" type="ORF">RPERSI_LOCUS259</name>
</gene>
<dbReference type="EMBL" id="CAJVQC010000189">
    <property type="protein sequence ID" value="CAG8463531.1"/>
    <property type="molecule type" value="Genomic_DNA"/>
</dbReference>
<proteinExistence type="predicted"/>
<comment type="caution">
    <text evidence="1">The sequence shown here is derived from an EMBL/GenBank/DDBJ whole genome shotgun (WGS) entry which is preliminary data.</text>
</comment>
<accession>A0ACA9KBA6</accession>
<organism evidence="1 2">
    <name type="scientific">Racocetra persica</name>
    <dbReference type="NCBI Taxonomy" id="160502"/>
    <lineage>
        <taxon>Eukaryota</taxon>
        <taxon>Fungi</taxon>
        <taxon>Fungi incertae sedis</taxon>
        <taxon>Mucoromycota</taxon>
        <taxon>Glomeromycotina</taxon>
        <taxon>Glomeromycetes</taxon>
        <taxon>Diversisporales</taxon>
        <taxon>Gigasporaceae</taxon>
        <taxon>Racocetra</taxon>
    </lineage>
</organism>